<dbReference type="HOGENOM" id="CLU_116617_3_2_4"/>
<dbReference type="RefSeq" id="WP_011111951.1">
    <property type="nucleotide sequence ID" value="NC_004757.1"/>
</dbReference>
<dbReference type="PANTHER" id="PTHR34610:SF4">
    <property type="entry name" value="SLL8027 PROTEIN"/>
    <property type="match status" value="1"/>
</dbReference>
<dbReference type="PhylomeDB" id="Q82UU5"/>
<reference evidence="2 3" key="1">
    <citation type="journal article" date="2003" name="J. Bacteriol.">
        <title>Complete genome sequence of the ammonia-oxidizing bacterium and obligate chemolithoautotroph Nitrosomonas europaea.</title>
        <authorList>
            <person name="Chain P."/>
            <person name="Lamerdin J."/>
            <person name="Larimer F."/>
            <person name="Regala W."/>
            <person name="Land M."/>
            <person name="Hauser L."/>
            <person name="Hooper A."/>
            <person name="Klotz M."/>
            <person name="Norton J."/>
            <person name="Sayavedra-Soto L."/>
            <person name="Arciero D."/>
            <person name="Hommes N."/>
            <person name="Whittaker M."/>
            <person name="Arp D."/>
        </authorList>
    </citation>
    <scope>NUCLEOTIDE SEQUENCE [LARGE SCALE GENOMIC DNA]</scope>
    <source>
        <strain evidence="3">ATCC 19718 / CIP 103999 / KCTC 2705 / NBRC 14298</strain>
    </source>
</reference>
<gene>
    <name evidence="2" type="ordered locus">NE1377</name>
</gene>
<dbReference type="SMART" id="SM00670">
    <property type="entry name" value="PINc"/>
    <property type="match status" value="1"/>
</dbReference>
<dbReference type="EMBL" id="AL954747">
    <property type="protein sequence ID" value="CAD85288.1"/>
    <property type="molecule type" value="Genomic_DNA"/>
</dbReference>
<dbReference type="PANTHER" id="PTHR34610">
    <property type="entry name" value="SSL7007 PROTEIN"/>
    <property type="match status" value="1"/>
</dbReference>
<dbReference type="OrthoDB" id="9802272at2"/>
<dbReference type="NCBIfam" id="TIGR00305">
    <property type="entry name" value="putative toxin-antitoxin system toxin component, PIN family"/>
    <property type="match status" value="1"/>
</dbReference>
<sequence length="143" mass="15683">MSKAVSRVVLDTNLVLSALVFQSSRLTPLRNLWQTGRIHPLISRETAAELIRALTYPKFKLTASEQEELLADYLPYCLTAIIPNPPPVTPPCRDQADIPFLQLALAGKADVLVTGDKDLLVLAGMFDCRILAADVFLTEFAGC</sequence>
<evidence type="ECO:0000313" key="3">
    <source>
        <dbReference type="Proteomes" id="UP000001416"/>
    </source>
</evidence>
<dbReference type="STRING" id="228410.NE1377"/>
<name>Q82UU5_NITEU</name>
<dbReference type="InterPro" id="IPR002716">
    <property type="entry name" value="PIN_dom"/>
</dbReference>
<dbReference type="SUPFAM" id="SSF88723">
    <property type="entry name" value="PIN domain-like"/>
    <property type="match status" value="1"/>
</dbReference>
<feature type="domain" description="PIN" evidence="1">
    <location>
        <begin position="6"/>
        <end position="121"/>
    </location>
</feature>
<dbReference type="eggNOG" id="COG1569">
    <property type="taxonomic scope" value="Bacteria"/>
</dbReference>
<dbReference type="Pfam" id="PF13470">
    <property type="entry name" value="PIN_3"/>
    <property type="match status" value="1"/>
</dbReference>
<dbReference type="InterPro" id="IPR029060">
    <property type="entry name" value="PIN-like_dom_sf"/>
</dbReference>
<evidence type="ECO:0000313" key="2">
    <source>
        <dbReference type="EMBL" id="CAD85288.1"/>
    </source>
</evidence>
<dbReference type="KEGG" id="neu:NE1377"/>
<organism evidence="2 3">
    <name type="scientific">Nitrosomonas europaea (strain ATCC 19718 / CIP 103999 / KCTC 2705 / NBRC 14298)</name>
    <dbReference type="NCBI Taxonomy" id="228410"/>
    <lineage>
        <taxon>Bacteria</taxon>
        <taxon>Pseudomonadati</taxon>
        <taxon>Pseudomonadota</taxon>
        <taxon>Betaproteobacteria</taxon>
        <taxon>Nitrosomonadales</taxon>
        <taxon>Nitrosomonadaceae</taxon>
        <taxon>Nitrosomonas</taxon>
    </lineage>
</organism>
<proteinExistence type="predicted"/>
<keyword evidence="3" id="KW-1185">Reference proteome</keyword>
<evidence type="ECO:0000259" key="1">
    <source>
        <dbReference type="SMART" id="SM00670"/>
    </source>
</evidence>
<protein>
    <recommendedName>
        <fullName evidence="1">PIN domain-containing protein</fullName>
    </recommendedName>
</protein>
<dbReference type="Proteomes" id="UP000001416">
    <property type="component" value="Chromosome"/>
</dbReference>
<accession>Q82UU5</accession>
<dbReference type="InterPro" id="IPR002850">
    <property type="entry name" value="PIN_toxin-like"/>
</dbReference>
<dbReference type="AlphaFoldDB" id="Q82UU5"/>
<dbReference type="GeneID" id="87104553"/>